<name>A0A9P6CJB5_9AGAR</name>
<feature type="region of interest" description="Disordered" evidence="1">
    <location>
        <begin position="429"/>
        <end position="452"/>
    </location>
</feature>
<feature type="domain" description="AAA+ ATPase" evidence="2">
    <location>
        <begin position="372"/>
        <end position="545"/>
    </location>
</feature>
<evidence type="ECO:0000313" key="4">
    <source>
        <dbReference type="Proteomes" id="UP000807353"/>
    </source>
</evidence>
<dbReference type="AlphaFoldDB" id="A0A9P6CJB5"/>
<dbReference type="InterPro" id="IPR027417">
    <property type="entry name" value="P-loop_NTPase"/>
</dbReference>
<dbReference type="SMART" id="SM00382">
    <property type="entry name" value="AAA"/>
    <property type="match status" value="1"/>
</dbReference>
<evidence type="ECO:0000256" key="1">
    <source>
        <dbReference type="SAM" id="MobiDB-lite"/>
    </source>
</evidence>
<feature type="compositionally biased region" description="Polar residues" evidence="1">
    <location>
        <begin position="228"/>
        <end position="238"/>
    </location>
</feature>
<dbReference type="Pfam" id="PF00004">
    <property type="entry name" value="AAA"/>
    <property type="match status" value="1"/>
</dbReference>
<feature type="compositionally biased region" description="Polar residues" evidence="1">
    <location>
        <begin position="1"/>
        <end position="15"/>
    </location>
</feature>
<dbReference type="InterPro" id="IPR003959">
    <property type="entry name" value="ATPase_AAA_core"/>
</dbReference>
<proteinExistence type="predicted"/>
<feature type="region of interest" description="Disordered" evidence="1">
    <location>
        <begin position="282"/>
        <end position="302"/>
    </location>
</feature>
<feature type="region of interest" description="Disordered" evidence="1">
    <location>
        <begin position="228"/>
        <end position="247"/>
    </location>
</feature>
<dbReference type="PANTHER" id="PTHR23389:SF21">
    <property type="entry name" value="ATPASE FAMILY AAA DOMAIN-CONTAINING PROTEIN 5"/>
    <property type="match status" value="1"/>
</dbReference>
<dbReference type="EMBL" id="MU150270">
    <property type="protein sequence ID" value="KAF9462653.1"/>
    <property type="molecule type" value="Genomic_DNA"/>
</dbReference>
<dbReference type="SUPFAM" id="SSF52540">
    <property type="entry name" value="P-loop containing nucleoside triphosphate hydrolases"/>
    <property type="match status" value="1"/>
</dbReference>
<dbReference type="GO" id="GO:0016887">
    <property type="term" value="F:ATP hydrolysis activity"/>
    <property type="evidence" value="ECO:0007669"/>
    <property type="project" value="InterPro"/>
</dbReference>
<feature type="region of interest" description="Disordered" evidence="1">
    <location>
        <begin position="1"/>
        <end position="36"/>
    </location>
</feature>
<reference evidence="3" key="1">
    <citation type="submission" date="2020-11" db="EMBL/GenBank/DDBJ databases">
        <authorList>
            <consortium name="DOE Joint Genome Institute"/>
            <person name="Ahrendt S."/>
            <person name="Riley R."/>
            <person name="Andreopoulos W."/>
            <person name="Labutti K."/>
            <person name="Pangilinan J."/>
            <person name="Ruiz-Duenas F.J."/>
            <person name="Barrasa J.M."/>
            <person name="Sanchez-Garcia M."/>
            <person name="Camarero S."/>
            <person name="Miyauchi S."/>
            <person name="Serrano A."/>
            <person name="Linde D."/>
            <person name="Babiker R."/>
            <person name="Drula E."/>
            <person name="Ayuso-Fernandez I."/>
            <person name="Pacheco R."/>
            <person name="Padilla G."/>
            <person name="Ferreira P."/>
            <person name="Barriuso J."/>
            <person name="Kellner H."/>
            <person name="Castanera R."/>
            <person name="Alfaro M."/>
            <person name="Ramirez L."/>
            <person name="Pisabarro A.G."/>
            <person name="Kuo A."/>
            <person name="Tritt A."/>
            <person name="Lipzen A."/>
            <person name="He G."/>
            <person name="Yan M."/>
            <person name="Ng V."/>
            <person name="Cullen D."/>
            <person name="Martin F."/>
            <person name="Rosso M.-N."/>
            <person name="Henrissat B."/>
            <person name="Hibbett D."/>
            <person name="Martinez A.T."/>
            <person name="Grigoriev I.V."/>
        </authorList>
    </citation>
    <scope>NUCLEOTIDE SEQUENCE</scope>
    <source>
        <strain evidence="3">CBS 247.69</strain>
    </source>
</reference>
<dbReference type="OrthoDB" id="9996895at2759"/>
<feature type="compositionally biased region" description="Basic and acidic residues" evidence="1">
    <location>
        <begin position="440"/>
        <end position="452"/>
    </location>
</feature>
<dbReference type="InterPro" id="IPR003593">
    <property type="entry name" value="AAA+_ATPase"/>
</dbReference>
<protein>
    <recommendedName>
        <fullName evidence="2">AAA+ ATPase domain-containing protein</fullName>
    </recommendedName>
</protein>
<dbReference type="GO" id="GO:0005524">
    <property type="term" value="F:ATP binding"/>
    <property type="evidence" value="ECO:0007669"/>
    <property type="project" value="InterPro"/>
</dbReference>
<keyword evidence="4" id="KW-1185">Reference proteome</keyword>
<organism evidence="3 4">
    <name type="scientific">Collybia nuda</name>
    <dbReference type="NCBI Taxonomy" id="64659"/>
    <lineage>
        <taxon>Eukaryota</taxon>
        <taxon>Fungi</taxon>
        <taxon>Dikarya</taxon>
        <taxon>Basidiomycota</taxon>
        <taxon>Agaricomycotina</taxon>
        <taxon>Agaricomycetes</taxon>
        <taxon>Agaricomycetidae</taxon>
        <taxon>Agaricales</taxon>
        <taxon>Tricholomatineae</taxon>
        <taxon>Clitocybaceae</taxon>
        <taxon>Collybia</taxon>
    </lineage>
</organism>
<dbReference type="PANTHER" id="PTHR23389">
    <property type="entry name" value="CHROMOSOME TRANSMISSION FIDELITY FACTOR 18"/>
    <property type="match status" value="1"/>
</dbReference>
<dbReference type="GO" id="GO:0005634">
    <property type="term" value="C:nucleus"/>
    <property type="evidence" value="ECO:0007669"/>
    <property type="project" value="TreeGrafter"/>
</dbReference>
<evidence type="ECO:0000313" key="3">
    <source>
        <dbReference type="EMBL" id="KAF9462653.1"/>
    </source>
</evidence>
<gene>
    <name evidence="3" type="ORF">BDZ94DRAFT_1194298</name>
</gene>
<dbReference type="GO" id="GO:0003677">
    <property type="term" value="F:DNA binding"/>
    <property type="evidence" value="ECO:0007669"/>
    <property type="project" value="TreeGrafter"/>
</dbReference>
<sequence length="858" mass="94871">MAHAVTQLQKQSSIDNRFRKRGAVRGPPQSTKPLHPLFTKKAHIDSSPVGVVEDLGIIESFDGEIHTTTAVRLSQDRGSQHDPIMVDSSPSKSIPTHSFTEDKRASQVSIPHPFNSGSMLKTSKLKARVAPFPEASAQHTRGPQGTFRSEVQYPRKKHDFHGSGAISRKSPMYVSNWSGAQESFSLSAHTIQTQSVSMPVRGTNLETIPDEHQRFHPAILRVANSFSAKTQLSSSDTPRTSRKSWADKWRPNRAAEVLGNEANALYLRDWLLALELHLNSPSSGAQISSKNGGKEPIQGTKRARIVRSVEKHRGRKKRRIGSDSDDDWIVTSDAEVEEDILQSDDLVDPKLGVNHLPNDYPAYISPHSFNPLTNTILLVGPPGTGKTAAAYACAQELDWEVFEVYPGIGRRSGASIESMVGDVGKNHLVQKSKTRGNDNTTKRHDLSTAKESDDITLSGRDKYFVSQSIDESSHEAINPPPLVRQSLILLEEVDILFRDDTSFWPAVTNFIKNSKRPVICTCNDLSLVPTQDLPLQTIIPFQPCPPPIAVSYLQGLCSSEGYLVGRNSLLQIYDSPNKLGAIDIPNSSNPPLCSEFPTWDLRRTINHLELWCASTNPQAESTSLWEGEHICVEDLSDWAWAISTNKKEPTGFVAGNIPTIGTGIEGLPTHELAVYHADLISFVDSNLMRSVFDTPLALAMRSLEASADDEIGHPILYDPVPTNKGIEFNGRGEEIASTVLKSSRGILEAGTTRRPTSIVKNSFRTHELFGARMSHQLKMAEVMQEFVPPSVWTTARTAVYLDYVSYIRDIVAAEDRDEYIFSQKERPGRSTRNSRGVYERTFAVSGDMREALDSSLLG</sequence>
<feature type="region of interest" description="Disordered" evidence="1">
    <location>
        <begin position="74"/>
        <end position="97"/>
    </location>
</feature>
<feature type="compositionally biased region" description="Polar residues" evidence="1">
    <location>
        <begin position="282"/>
        <end position="291"/>
    </location>
</feature>
<dbReference type="Gene3D" id="3.40.50.300">
    <property type="entry name" value="P-loop containing nucleotide triphosphate hydrolases"/>
    <property type="match status" value="1"/>
</dbReference>
<dbReference type="Proteomes" id="UP000807353">
    <property type="component" value="Unassembled WGS sequence"/>
</dbReference>
<evidence type="ECO:0000259" key="2">
    <source>
        <dbReference type="SMART" id="SM00382"/>
    </source>
</evidence>
<comment type="caution">
    <text evidence="3">The sequence shown here is derived from an EMBL/GenBank/DDBJ whole genome shotgun (WGS) entry which is preliminary data.</text>
</comment>
<feature type="compositionally biased region" description="Polar residues" evidence="1">
    <location>
        <begin position="88"/>
        <end position="97"/>
    </location>
</feature>
<accession>A0A9P6CJB5</accession>